<keyword evidence="5" id="KW-1185">Reference proteome</keyword>
<accession>A0ABP0F0I2</accession>
<dbReference type="SUPFAM" id="SSF56752">
    <property type="entry name" value="D-aminoacid aminotransferase-like PLP-dependent enzymes"/>
    <property type="match status" value="1"/>
</dbReference>
<evidence type="ECO:0000256" key="3">
    <source>
        <dbReference type="ARBA" id="ARBA00022898"/>
    </source>
</evidence>
<reference evidence="4 5" key="1">
    <citation type="submission" date="2024-02" db="EMBL/GenBank/DDBJ databases">
        <authorList>
            <person name="Daric V."/>
            <person name="Darras S."/>
        </authorList>
    </citation>
    <scope>NUCLEOTIDE SEQUENCE [LARGE SCALE GENOMIC DNA]</scope>
</reference>
<evidence type="ECO:0000313" key="4">
    <source>
        <dbReference type="EMBL" id="CAK8671929.1"/>
    </source>
</evidence>
<dbReference type="EMBL" id="CAWYQH010000001">
    <property type="protein sequence ID" value="CAK8671929.1"/>
    <property type="molecule type" value="Genomic_DNA"/>
</dbReference>
<sequence>MSVAANIKALKIASEIEYHYTSNPKPKPTNPDFCIFGTHFTDHMLMVDSDDVKGWEIPVIKPDEDVGLHSAASVLQLSTQVNIT</sequence>
<dbReference type="Gene3D" id="3.30.470.10">
    <property type="match status" value="1"/>
</dbReference>
<gene>
    <name evidence="4" type="ORF">CVLEPA_LOCUS955</name>
</gene>
<protein>
    <submittedName>
        <fullName evidence="4">Uncharacterized protein</fullName>
    </submittedName>
</protein>
<name>A0ABP0F0I2_CLALP</name>
<dbReference type="InterPro" id="IPR036038">
    <property type="entry name" value="Aminotransferase-like"/>
</dbReference>
<comment type="similarity">
    <text evidence="2">Belongs to the class-IV pyridoxal-phosphate-dependent aminotransferase family.</text>
</comment>
<keyword evidence="3" id="KW-0663">Pyridoxal phosphate</keyword>
<comment type="cofactor">
    <cofactor evidence="1">
        <name>pyridoxal 5'-phosphate</name>
        <dbReference type="ChEBI" id="CHEBI:597326"/>
    </cofactor>
</comment>
<dbReference type="Proteomes" id="UP001642483">
    <property type="component" value="Unassembled WGS sequence"/>
</dbReference>
<comment type="caution">
    <text evidence="4">The sequence shown here is derived from an EMBL/GenBank/DDBJ whole genome shotgun (WGS) entry which is preliminary data.</text>
</comment>
<dbReference type="PANTHER" id="PTHR11825">
    <property type="entry name" value="SUBGROUP IIII AMINOTRANSFERASE"/>
    <property type="match status" value="1"/>
</dbReference>
<evidence type="ECO:0000256" key="1">
    <source>
        <dbReference type="ARBA" id="ARBA00001933"/>
    </source>
</evidence>
<evidence type="ECO:0000256" key="2">
    <source>
        <dbReference type="ARBA" id="ARBA00009320"/>
    </source>
</evidence>
<evidence type="ECO:0000313" key="5">
    <source>
        <dbReference type="Proteomes" id="UP001642483"/>
    </source>
</evidence>
<dbReference type="PANTHER" id="PTHR11825:SF44">
    <property type="entry name" value="BRANCHED-CHAIN-AMINO-ACID AMINOTRANSFERASE"/>
    <property type="match status" value="1"/>
</dbReference>
<proteinExistence type="inferred from homology"/>
<organism evidence="4 5">
    <name type="scientific">Clavelina lepadiformis</name>
    <name type="common">Light-bulb sea squirt</name>
    <name type="synonym">Ascidia lepadiformis</name>
    <dbReference type="NCBI Taxonomy" id="159417"/>
    <lineage>
        <taxon>Eukaryota</taxon>
        <taxon>Metazoa</taxon>
        <taxon>Chordata</taxon>
        <taxon>Tunicata</taxon>
        <taxon>Ascidiacea</taxon>
        <taxon>Aplousobranchia</taxon>
        <taxon>Clavelinidae</taxon>
        <taxon>Clavelina</taxon>
    </lineage>
</organism>
<dbReference type="InterPro" id="IPR043131">
    <property type="entry name" value="BCAT-like_N"/>
</dbReference>
<dbReference type="InterPro" id="IPR005786">
    <property type="entry name" value="B_amino_transII"/>
</dbReference>